<dbReference type="VEuPathDB" id="TriTrypDB:LMJSD75_340038800"/>
<proteinExistence type="predicted"/>
<protein>
    <recommendedName>
        <fullName evidence="1">Treble clef zinc finger domain-containing protein</fullName>
    </recommendedName>
</protein>
<dbReference type="GO" id="GO:0005739">
    <property type="term" value="C:mitochondrion"/>
    <property type="evidence" value="ECO:0000266"/>
    <property type="project" value="GeneDB"/>
</dbReference>
<dbReference type="VEuPathDB" id="TriTrypDB:LMJLV39_340038500"/>
<dbReference type="eggNOG" id="ENOG502S3IR">
    <property type="taxonomic scope" value="Eukaryota"/>
</dbReference>
<sequence length="184" mass="20241">MSGIACAASVRVSVGPSVSSSLDHSTQAALRTPARHKASTIRIANRKKVEMFVGKRYYLPTRLRVAAPDIAAEWDHEKNPMHLYPDIVSIGYMHPVYWKCRGCASSYQMSVEKRVVRGGGCPVCEDREMSRSMAFNTAAMGTGSAHAREADVECGGATPPLLPGEENRSLRPKRTTMLNLRTKY</sequence>
<dbReference type="VEuPathDB" id="TriTrypDB:LmjF.34.3270"/>
<dbReference type="HOGENOM" id="CLU_1470897_0_0_1"/>
<dbReference type="GeneID" id="5655104"/>
<dbReference type="OMA" id="KNPMHLY"/>
<reference evidence="2 3" key="2">
    <citation type="journal article" date="2011" name="Genome Res.">
        <title>Chromosome and gene copy number variation allow major structural change between species and strains of Leishmania.</title>
        <authorList>
            <person name="Rogers M.B."/>
            <person name="Hilley J.D."/>
            <person name="Dickens N.J."/>
            <person name="Wilkes J."/>
            <person name="Bates P.A."/>
            <person name="Depledge D.P."/>
            <person name="Harris D."/>
            <person name="Her Y."/>
            <person name="Herzyk P."/>
            <person name="Imamura H."/>
            <person name="Otto T.D."/>
            <person name="Sanders M."/>
            <person name="Seeger K."/>
            <person name="Dujardin J.C."/>
            <person name="Berriman M."/>
            <person name="Smith D.F."/>
            <person name="Hertz-Fowler C."/>
            <person name="Mottram J.C."/>
        </authorList>
    </citation>
    <scope>NUCLEOTIDE SEQUENCE [LARGE SCALE GENOMIC DNA]</scope>
    <source>
        <strain evidence="3">MHOM/IL/81/Friedlin</strain>
    </source>
</reference>
<dbReference type="InterPro" id="IPR025487">
    <property type="entry name" value="DUF4379"/>
</dbReference>
<evidence type="ECO:0000313" key="3">
    <source>
        <dbReference type="Proteomes" id="UP000000542"/>
    </source>
</evidence>
<dbReference type="PANTHER" id="PTHR37317:SF1">
    <property type="entry name" value="ZINC-RIBBON DOMAIN-CONTAINING PROTEIN-RELATED"/>
    <property type="match status" value="1"/>
</dbReference>
<dbReference type="Proteomes" id="UP000000542">
    <property type="component" value="Chromosome 34"/>
</dbReference>
<dbReference type="RefSeq" id="XP_001686431.1">
    <property type="nucleotide sequence ID" value="XM_001686379.1"/>
</dbReference>
<organism evidence="2 3">
    <name type="scientific">Leishmania major</name>
    <dbReference type="NCBI Taxonomy" id="5664"/>
    <lineage>
        <taxon>Eukaryota</taxon>
        <taxon>Discoba</taxon>
        <taxon>Euglenozoa</taxon>
        <taxon>Kinetoplastea</taxon>
        <taxon>Metakinetoplastina</taxon>
        <taxon>Trypanosomatida</taxon>
        <taxon>Trypanosomatidae</taxon>
        <taxon>Leishmaniinae</taxon>
        <taxon>Leishmania</taxon>
    </lineage>
</organism>
<name>Q4Q2L7_LEIMA</name>
<gene>
    <name evidence="2" type="ORF">LMJF_34_3270</name>
</gene>
<dbReference type="PANTHER" id="PTHR37317">
    <property type="entry name" value="BLR8090 PROTEIN"/>
    <property type="match status" value="1"/>
</dbReference>
<dbReference type="KEGG" id="lma:LMJF_34_3270"/>
<evidence type="ECO:0000259" key="1">
    <source>
        <dbReference type="Pfam" id="PF14311"/>
    </source>
</evidence>
<dbReference type="InParanoid" id="Q4Q2L7"/>
<dbReference type="Pfam" id="PF14311">
    <property type="entry name" value="DUF4379"/>
    <property type="match status" value="1"/>
</dbReference>
<dbReference type="EMBL" id="FR796430">
    <property type="protein sequence ID" value="CAJ08048.1"/>
    <property type="molecule type" value="Genomic_DNA"/>
</dbReference>
<dbReference type="AlphaFoldDB" id="Q4Q2L7"/>
<reference evidence="2 3" key="1">
    <citation type="journal article" date="2005" name="Science">
        <title>The genome of the kinetoplastid parasite, Leishmania major.</title>
        <authorList>
            <person name="Ivens A.C."/>
            <person name="Peacock C.S."/>
            <person name="Worthey E.A."/>
            <person name="Murphy L."/>
            <person name="Aggarwal G."/>
            <person name="Berriman M."/>
            <person name="Sisk E."/>
            <person name="Rajandream M.A."/>
            <person name="Adlem E."/>
            <person name="Aert R."/>
            <person name="Anupama A."/>
            <person name="Apostolou Z."/>
            <person name="Attipoe P."/>
            <person name="Bason N."/>
            <person name="Bauser C."/>
            <person name="Beck A."/>
            <person name="Beverley S.M."/>
            <person name="Bianchettin G."/>
            <person name="Borzym K."/>
            <person name="Bothe G."/>
            <person name="Bruschi C.V."/>
            <person name="Collins M."/>
            <person name="Cadag E."/>
            <person name="Ciarloni L."/>
            <person name="Clayton C."/>
            <person name="Coulson R.M."/>
            <person name="Cronin A."/>
            <person name="Cruz A.K."/>
            <person name="Davies R.M."/>
            <person name="De Gaudenzi J."/>
            <person name="Dobson D.E."/>
            <person name="Duesterhoeft A."/>
            <person name="Fazelina G."/>
            <person name="Fosker N."/>
            <person name="Frasch A.C."/>
            <person name="Fraser A."/>
            <person name="Fuchs M."/>
            <person name="Gabel C."/>
            <person name="Goble A."/>
            <person name="Goffeau A."/>
            <person name="Harris D."/>
            <person name="Hertz-Fowler C."/>
            <person name="Hilbert H."/>
            <person name="Horn D."/>
            <person name="Huang Y."/>
            <person name="Klages S."/>
            <person name="Knights A."/>
            <person name="Kube M."/>
            <person name="Larke N."/>
            <person name="Litvin L."/>
            <person name="Lord A."/>
            <person name="Louie T."/>
            <person name="Marra M."/>
            <person name="Masuy D."/>
            <person name="Matthews K."/>
            <person name="Michaeli S."/>
            <person name="Mottram J.C."/>
            <person name="Muller-Auer S."/>
            <person name="Munden H."/>
            <person name="Nelson S."/>
            <person name="Norbertczak H."/>
            <person name="Oliver K."/>
            <person name="O'neil S."/>
            <person name="Pentony M."/>
            <person name="Pohl T.M."/>
            <person name="Price C."/>
            <person name="Purnelle B."/>
            <person name="Quail M.A."/>
            <person name="Rabbinowitsch E."/>
            <person name="Reinhardt R."/>
            <person name="Rieger M."/>
            <person name="Rinta J."/>
            <person name="Robben J."/>
            <person name="Robertson L."/>
            <person name="Ruiz J.C."/>
            <person name="Rutter S."/>
            <person name="Saunders D."/>
            <person name="Schafer M."/>
            <person name="Schein J."/>
            <person name="Schwartz D.C."/>
            <person name="Seeger K."/>
            <person name="Seyler A."/>
            <person name="Sharp S."/>
            <person name="Shin H."/>
            <person name="Sivam D."/>
            <person name="Squares R."/>
            <person name="Squares S."/>
            <person name="Tosato V."/>
            <person name="Vogt C."/>
            <person name="Volckaert G."/>
            <person name="Wambutt R."/>
            <person name="Warren T."/>
            <person name="Wedler H."/>
            <person name="Woodward J."/>
            <person name="Zhou S."/>
            <person name="Zimmermann W."/>
            <person name="Smith D.F."/>
            <person name="Blackwell J.M."/>
            <person name="Stuart K.D."/>
            <person name="Barrell B."/>
            <person name="Myler P.J."/>
        </authorList>
    </citation>
    <scope>NUCLEOTIDE SEQUENCE [LARGE SCALE GENOMIC DNA]</scope>
    <source>
        <strain evidence="3">MHOM/IL/81/Friedlin</strain>
    </source>
</reference>
<feature type="domain" description="Treble clef zinc finger" evidence="1">
    <location>
        <begin position="70"/>
        <end position="126"/>
    </location>
</feature>
<dbReference type="GO" id="GO:0020023">
    <property type="term" value="C:kinetoplast"/>
    <property type="evidence" value="ECO:0000266"/>
    <property type="project" value="GeneDB"/>
</dbReference>
<accession>Q4Q2L7</accession>
<dbReference type="VEuPathDB" id="TriTrypDB:LMJFC_340043000"/>
<keyword evidence="3" id="KW-1185">Reference proteome</keyword>
<evidence type="ECO:0000313" key="2">
    <source>
        <dbReference type="EMBL" id="CAJ08048.1"/>
    </source>
</evidence>
<dbReference type="STRING" id="5664.Q4Q2L7"/>